<organism evidence="10 11">
    <name type="scientific">Kiritimatiella glycovorans</name>
    <dbReference type="NCBI Taxonomy" id="1307763"/>
    <lineage>
        <taxon>Bacteria</taxon>
        <taxon>Pseudomonadati</taxon>
        <taxon>Kiritimatiellota</taxon>
        <taxon>Kiritimatiellia</taxon>
        <taxon>Kiritimatiellales</taxon>
        <taxon>Kiritimatiellaceae</taxon>
        <taxon>Kiritimatiella</taxon>
    </lineage>
</organism>
<dbReference type="Gene3D" id="1.10.287.130">
    <property type="match status" value="1"/>
</dbReference>
<dbReference type="InterPro" id="IPR003018">
    <property type="entry name" value="GAF"/>
</dbReference>
<dbReference type="InterPro" id="IPR003661">
    <property type="entry name" value="HisK_dim/P_dom"/>
</dbReference>
<comment type="catalytic activity">
    <reaction evidence="1">
        <text>ATP + protein L-histidine = ADP + protein N-phospho-L-histidine.</text>
        <dbReference type="EC" id="2.7.13.3"/>
    </reaction>
</comment>
<dbReference type="SUPFAM" id="SSF55874">
    <property type="entry name" value="ATPase domain of HSP90 chaperone/DNA topoisomerase II/histidine kinase"/>
    <property type="match status" value="1"/>
</dbReference>
<dbReference type="GO" id="GO:0030295">
    <property type="term" value="F:protein kinase activator activity"/>
    <property type="evidence" value="ECO:0007669"/>
    <property type="project" value="TreeGrafter"/>
</dbReference>
<dbReference type="SUPFAM" id="SSF55781">
    <property type="entry name" value="GAF domain-like"/>
    <property type="match status" value="1"/>
</dbReference>
<dbReference type="KEGG" id="vbl:L21SP4_01309"/>
<dbReference type="EMBL" id="CP010904">
    <property type="protein sequence ID" value="AKJ64557.1"/>
    <property type="molecule type" value="Genomic_DNA"/>
</dbReference>
<dbReference type="RefSeq" id="WP_052881880.1">
    <property type="nucleotide sequence ID" value="NZ_CP010904.1"/>
</dbReference>
<accession>A0A0G3EGL3</accession>
<dbReference type="SMART" id="SM00388">
    <property type="entry name" value="HisKA"/>
    <property type="match status" value="1"/>
</dbReference>
<name>A0A0G3EGL3_9BACT</name>
<dbReference type="STRING" id="1307763.L21SP4_01309"/>
<dbReference type="GO" id="GO:0007234">
    <property type="term" value="P:osmosensory signaling via phosphorelay pathway"/>
    <property type="evidence" value="ECO:0007669"/>
    <property type="project" value="TreeGrafter"/>
</dbReference>
<keyword evidence="11" id="KW-1185">Reference proteome</keyword>
<dbReference type="Gene3D" id="3.30.565.10">
    <property type="entry name" value="Histidine kinase-like ATPase, C-terminal domain"/>
    <property type="match status" value="1"/>
</dbReference>
<evidence type="ECO:0000259" key="9">
    <source>
        <dbReference type="PROSITE" id="PS50109"/>
    </source>
</evidence>
<dbReference type="PRINTS" id="PR00344">
    <property type="entry name" value="BCTRLSENSOR"/>
</dbReference>
<dbReference type="Pfam" id="PF02518">
    <property type="entry name" value="HATPase_c"/>
    <property type="match status" value="1"/>
</dbReference>
<keyword evidence="4 10" id="KW-0808">Transferase</keyword>
<protein>
    <recommendedName>
        <fullName evidence="2">histidine kinase</fullName>
        <ecNumber evidence="2">2.7.13.3</ecNumber>
    </recommendedName>
</protein>
<dbReference type="InterPro" id="IPR003594">
    <property type="entry name" value="HATPase_dom"/>
</dbReference>
<dbReference type="InterPro" id="IPR050351">
    <property type="entry name" value="BphY/WalK/GraS-like"/>
</dbReference>
<dbReference type="SMART" id="SM00065">
    <property type="entry name" value="GAF"/>
    <property type="match status" value="1"/>
</dbReference>
<dbReference type="CDD" id="cd00082">
    <property type="entry name" value="HisKA"/>
    <property type="match status" value="1"/>
</dbReference>
<evidence type="ECO:0000256" key="4">
    <source>
        <dbReference type="ARBA" id="ARBA00022679"/>
    </source>
</evidence>
<evidence type="ECO:0000256" key="5">
    <source>
        <dbReference type="ARBA" id="ARBA00022741"/>
    </source>
</evidence>
<reference evidence="10 11" key="2">
    <citation type="journal article" date="2016" name="ISME J.">
        <title>Characterization of the first cultured representative of Verrucomicrobia subdivision 5 indicates the proposal of a novel phylum.</title>
        <authorList>
            <person name="Spring S."/>
            <person name="Bunk B."/>
            <person name="Sproer C."/>
            <person name="Schumann P."/>
            <person name="Rohde M."/>
            <person name="Tindall B.J."/>
            <person name="Klenk H.P."/>
        </authorList>
    </citation>
    <scope>NUCLEOTIDE SEQUENCE [LARGE SCALE GENOMIC DNA]</scope>
    <source>
        <strain evidence="10 11">L21-Fru-AB</strain>
    </source>
</reference>
<keyword evidence="6 10" id="KW-0418">Kinase</keyword>
<dbReference type="Pfam" id="PF00512">
    <property type="entry name" value="HisKA"/>
    <property type="match status" value="1"/>
</dbReference>
<dbReference type="PATRIC" id="fig|1609981.3.peg.1361"/>
<gene>
    <name evidence="10" type="primary">yycG</name>
    <name evidence="10" type="ORF">L21SP4_01309</name>
</gene>
<dbReference type="InterPro" id="IPR004358">
    <property type="entry name" value="Sig_transdc_His_kin-like_C"/>
</dbReference>
<dbReference type="EC" id="2.7.13.3" evidence="2"/>
<dbReference type="AlphaFoldDB" id="A0A0G3EGL3"/>
<evidence type="ECO:0000256" key="8">
    <source>
        <dbReference type="ARBA" id="ARBA00023012"/>
    </source>
</evidence>
<dbReference type="Gene3D" id="3.30.450.40">
    <property type="match status" value="1"/>
</dbReference>
<dbReference type="PROSITE" id="PS50109">
    <property type="entry name" value="HIS_KIN"/>
    <property type="match status" value="1"/>
</dbReference>
<dbReference type="InterPro" id="IPR036097">
    <property type="entry name" value="HisK_dim/P_sf"/>
</dbReference>
<evidence type="ECO:0000256" key="7">
    <source>
        <dbReference type="ARBA" id="ARBA00022840"/>
    </source>
</evidence>
<dbReference type="Proteomes" id="UP000035268">
    <property type="component" value="Chromosome"/>
</dbReference>
<dbReference type="PANTHER" id="PTHR42878:SF7">
    <property type="entry name" value="SENSOR HISTIDINE KINASE GLRK"/>
    <property type="match status" value="1"/>
</dbReference>
<evidence type="ECO:0000256" key="1">
    <source>
        <dbReference type="ARBA" id="ARBA00000085"/>
    </source>
</evidence>
<evidence type="ECO:0000256" key="6">
    <source>
        <dbReference type="ARBA" id="ARBA00022777"/>
    </source>
</evidence>
<dbReference type="Pfam" id="PF13185">
    <property type="entry name" value="GAF_2"/>
    <property type="match status" value="1"/>
</dbReference>
<dbReference type="InterPro" id="IPR005467">
    <property type="entry name" value="His_kinase_dom"/>
</dbReference>
<keyword evidence="8" id="KW-0902">Two-component regulatory system</keyword>
<evidence type="ECO:0000256" key="2">
    <source>
        <dbReference type="ARBA" id="ARBA00012438"/>
    </source>
</evidence>
<feature type="domain" description="Histidine kinase" evidence="9">
    <location>
        <begin position="205"/>
        <end position="426"/>
    </location>
</feature>
<evidence type="ECO:0000313" key="10">
    <source>
        <dbReference type="EMBL" id="AKJ64557.1"/>
    </source>
</evidence>
<reference evidence="11" key="1">
    <citation type="submission" date="2015-02" db="EMBL/GenBank/DDBJ databases">
        <title>Description and complete genome sequence of the first cultured representative of the subdivision 5 of the Verrucomicrobia phylum.</title>
        <authorList>
            <person name="Spring S."/>
            <person name="Bunk B."/>
            <person name="Sproer C."/>
            <person name="Klenk H.-P."/>
        </authorList>
    </citation>
    <scope>NUCLEOTIDE SEQUENCE [LARGE SCALE GENOMIC DNA]</scope>
    <source>
        <strain evidence="11">L21-Fru-AB</strain>
    </source>
</reference>
<dbReference type="SUPFAM" id="SSF47384">
    <property type="entry name" value="Homodimeric domain of signal transducing histidine kinase"/>
    <property type="match status" value="1"/>
</dbReference>
<dbReference type="FunFam" id="3.30.565.10:FF:000006">
    <property type="entry name" value="Sensor histidine kinase WalK"/>
    <property type="match status" value="1"/>
</dbReference>
<dbReference type="OrthoDB" id="9764438at2"/>
<dbReference type="GO" id="GO:0000155">
    <property type="term" value="F:phosphorelay sensor kinase activity"/>
    <property type="evidence" value="ECO:0007669"/>
    <property type="project" value="InterPro"/>
</dbReference>
<dbReference type="GO" id="GO:0000156">
    <property type="term" value="F:phosphorelay response regulator activity"/>
    <property type="evidence" value="ECO:0007669"/>
    <property type="project" value="TreeGrafter"/>
</dbReference>
<dbReference type="GO" id="GO:0005524">
    <property type="term" value="F:ATP binding"/>
    <property type="evidence" value="ECO:0007669"/>
    <property type="project" value="UniProtKB-KW"/>
</dbReference>
<evidence type="ECO:0000256" key="3">
    <source>
        <dbReference type="ARBA" id="ARBA00022553"/>
    </source>
</evidence>
<proteinExistence type="predicted"/>
<dbReference type="InterPro" id="IPR029016">
    <property type="entry name" value="GAF-like_dom_sf"/>
</dbReference>
<evidence type="ECO:0000313" key="11">
    <source>
        <dbReference type="Proteomes" id="UP000035268"/>
    </source>
</evidence>
<keyword evidence="5" id="KW-0547">Nucleotide-binding</keyword>
<keyword evidence="7" id="KW-0067">ATP-binding</keyword>
<sequence>MPRNLQYLDERGDGKPWSFFTSEEQARLAEMNQKIAGARSIHEVMDRFFQTARELGATDRAGLAFVEEDARRVTARYARANYEPLLLREGYSEDLHGSSLEHVLQRGRPRVISDLELYLEHHPFSRSTELVVREGVRSSLTCPLTVDDRVVGFLFQSSRKRYAYGERDVAMVRVIAERLSQAVEKAWRIAQLESLNRAYTEMLGFVSHELKNPVASLVTDARLLTGGYLGELQPKQKDKLERMISKAEYLLGLVRQYLDLERIESGSLEPNRVTIRDVRAAVVEPAIDIVLPQVEEKRMTIERELPDAPPEVEGDAGLIKIVLVNLLSNAVKYGREGGRIRMSVREENEALRFTVWNEGPGFPESARGRLFRRFSRLNTPELMRQKGTGVGLYNARKIVLLHGGHINARSEEGSWAEFSFTLPRRA</sequence>
<dbReference type="SMART" id="SM00387">
    <property type="entry name" value="HATPase_c"/>
    <property type="match status" value="1"/>
</dbReference>
<dbReference type="PANTHER" id="PTHR42878">
    <property type="entry name" value="TWO-COMPONENT HISTIDINE KINASE"/>
    <property type="match status" value="1"/>
</dbReference>
<keyword evidence="3" id="KW-0597">Phosphoprotein</keyword>
<dbReference type="InterPro" id="IPR036890">
    <property type="entry name" value="HATPase_C_sf"/>
</dbReference>